<evidence type="ECO:0000256" key="10">
    <source>
        <dbReference type="ARBA" id="ARBA00053030"/>
    </source>
</evidence>
<dbReference type="Pfam" id="PF19291">
    <property type="entry name" value="TREH_N"/>
    <property type="match status" value="1"/>
</dbReference>
<evidence type="ECO:0000313" key="14">
    <source>
        <dbReference type="EMBL" id="RFU37927.1"/>
    </source>
</evidence>
<feature type="domain" description="Trehalase-like N-terminal" evidence="13">
    <location>
        <begin position="19"/>
        <end position="171"/>
    </location>
</feature>
<comment type="pathway">
    <text evidence="11">Glycan degradation; trehalose degradation; D-glucose from alpha,alpha-trehalose: step 1/1.</text>
</comment>
<evidence type="ECO:0000256" key="3">
    <source>
        <dbReference type="ARBA" id="ARBA00012757"/>
    </source>
</evidence>
<dbReference type="PANTHER" id="PTHR31616:SF10">
    <property type="entry name" value="TREHALASE"/>
    <property type="match status" value="1"/>
</dbReference>
<dbReference type="FunFam" id="1.50.10.10:FF:000005">
    <property type="entry name" value="Glycosyl hydrolase, glucoamylase"/>
    <property type="match status" value="1"/>
</dbReference>
<evidence type="ECO:0000313" key="15">
    <source>
        <dbReference type="Proteomes" id="UP000261811"/>
    </source>
</evidence>
<dbReference type="Gene3D" id="1.50.10.10">
    <property type="match status" value="1"/>
</dbReference>
<dbReference type="AlphaFoldDB" id="A0A372JD48"/>
<dbReference type="EMBL" id="QURH01000900">
    <property type="protein sequence ID" value="RFU37927.1"/>
    <property type="molecule type" value="Genomic_DNA"/>
</dbReference>
<accession>A0A372JD48</accession>
<evidence type="ECO:0000259" key="13">
    <source>
        <dbReference type="Pfam" id="PF19291"/>
    </source>
</evidence>
<dbReference type="GO" id="GO:0004555">
    <property type="term" value="F:alpha,alpha-trehalase activity"/>
    <property type="evidence" value="ECO:0007669"/>
    <property type="project" value="UniProtKB-EC"/>
</dbReference>
<keyword evidence="7" id="KW-0326">Glycosidase</keyword>
<dbReference type="SUPFAM" id="SSF48208">
    <property type="entry name" value="Six-hairpin glycosidases"/>
    <property type="match status" value="1"/>
</dbReference>
<evidence type="ECO:0000256" key="2">
    <source>
        <dbReference type="ARBA" id="ARBA00006188"/>
    </source>
</evidence>
<dbReference type="GO" id="GO:0005993">
    <property type="term" value="P:trehalose catabolic process"/>
    <property type="evidence" value="ECO:0007669"/>
    <property type="project" value="TreeGrafter"/>
</dbReference>
<evidence type="ECO:0000256" key="4">
    <source>
        <dbReference type="ARBA" id="ARBA00019905"/>
    </source>
</evidence>
<keyword evidence="15" id="KW-1185">Reference proteome</keyword>
<dbReference type="InterPro" id="IPR011613">
    <property type="entry name" value="GH15-like"/>
</dbReference>
<dbReference type="InterPro" id="IPR012341">
    <property type="entry name" value="6hp_glycosidase-like_sf"/>
</dbReference>
<name>A0A372JD48_9ACTN</name>
<dbReference type="Proteomes" id="UP000261811">
    <property type="component" value="Unassembled WGS sequence"/>
</dbReference>
<dbReference type="OrthoDB" id="3902805at2"/>
<dbReference type="InterPro" id="IPR045582">
    <property type="entry name" value="Trehalase-like_N"/>
</dbReference>
<evidence type="ECO:0000259" key="12">
    <source>
        <dbReference type="Pfam" id="PF00723"/>
    </source>
</evidence>
<protein>
    <recommendedName>
        <fullName evidence="4">Trehalase</fullName>
        <ecNumber evidence="3">3.2.1.28</ecNumber>
    </recommendedName>
    <alternativeName>
        <fullName evidence="8">Alpha,alpha-trehalase</fullName>
    </alternativeName>
    <alternativeName>
        <fullName evidence="9">Alpha,alpha-trehalose glucohydrolase</fullName>
    </alternativeName>
</protein>
<proteinExistence type="inferred from homology"/>
<feature type="domain" description="GH15-like" evidence="12">
    <location>
        <begin position="258"/>
        <end position="620"/>
    </location>
</feature>
<dbReference type="EC" id="3.2.1.28" evidence="3"/>
<dbReference type="InterPro" id="IPR008928">
    <property type="entry name" value="6-hairpin_glycosidase_sf"/>
</dbReference>
<evidence type="ECO:0000256" key="7">
    <source>
        <dbReference type="ARBA" id="ARBA00023295"/>
    </source>
</evidence>
<keyword evidence="5 14" id="KW-0378">Hydrolase</keyword>
<dbReference type="PANTHER" id="PTHR31616">
    <property type="entry name" value="TREHALASE"/>
    <property type="match status" value="1"/>
</dbReference>
<comment type="similarity">
    <text evidence="2">Belongs to the glycosyl hydrolase 15 family.</text>
</comment>
<comment type="catalytic activity">
    <reaction evidence="1">
        <text>alpha,alpha-trehalose + H2O = alpha-D-glucose + beta-D-glucose</text>
        <dbReference type="Rhea" id="RHEA:32675"/>
        <dbReference type="ChEBI" id="CHEBI:15377"/>
        <dbReference type="ChEBI" id="CHEBI:15903"/>
        <dbReference type="ChEBI" id="CHEBI:16551"/>
        <dbReference type="ChEBI" id="CHEBI:17925"/>
        <dbReference type="EC" id="3.2.1.28"/>
    </reaction>
</comment>
<evidence type="ECO:0000256" key="11">
    <source>
        <dbReference type="ARBA" id="ARBA00060615"/>
    </source>
</evidence>
<evidence type="ECO:0000256" key="5">
    <source>
        <dbReference type="ARBA" id="ARBA00022801"/>
    </source>
</evidence>
<keyword evidence="6" id="KW-0119">Carbohydrate metabolism</keyword>
<comment type="caution">
    <text evidence="14">The sequence shown here is derived from an EMBL/GenBank/DDBJ whole genome shotgun (WGS) entry which is preliminary data.</text>
</comment>
<sequence length="636" mass="71411">MDHRGGEAVRPKVAGGRAGEPFAPIADYGFLSDCETTALVAPSGNIEWMCLPKMDSPSVFGSILDRDAGYFRVGPAGVEVPAAQRYIPGTMVMETTWWVHGGWLVVTDALLMGPWHHEDERSHTHRRAPTDYDADHVLLRMVRCVNGQAQVRLDCMPVFDYGQTPARWEHAGVGYHEAVARGNGVSLRLTTDMNVGFEGSLATSRTLLKQGDARFVALSWSEHEPPATYEEAHERLVWTVHHWQHWLDRGRFPDHPWRSHLQRSALTLKGLTFAPSGAVAAAATTSLPETPGGERNWDYRYTWIRDSTMALWAFYTLGYDWEANDFFYFITDVAEAAEGKLQIMYGLDGREELPESTLDHLSGYDGARPVRIGNEAYVQNQHDVWGAIIGSVYMFVRKRDRLDDRLWKIVVKQVEDALDNWAQPDAGMWEVRGEPQHFTSSKVFCWVAADRGARLARIRGDHERARRWQEAADRIHADVLANALDDRGVFVAHYGATSLDASALLIPLLGFLPPDDKRVRETVLAIADELSEDDLVLRYRAAETDDGFDSEEGTFTICSFWLVSALVMIGEVERAKALCEKLLSYASPLQLYAEEIDPHTGRHLGNFPQAFTHLALINAVMQVIQAEERESEPPLA</sequence>
<evidence type="ECO:0000256" key="6">
    <source>
        <dbReference type="ARBA" id="ARBA00023277"/>
    </source>
</evidence>
<organism evidence="14 15">
    <name type="scientific">Actinomadura logoneensis</name>
    <dbReference type="NCBI Taxonomy" id="2293572"/>
    <lineage>
        <taxon>Bacteria</taxon>
        <taxon>Bacillati</taxon>
        <taxon>Actinomycetota</taxon>
        <taxon>Actinomycetes</taxon>
        <taxon>Streptosporangiales</taxon>
        <taxon>Thermomonosporaceae</taxon>
        <taxon>Actinomadura</taxon>
    </lineage>
</organism>
<evidence type="ECO:0000256" key="1">
    <source>
        <dbReference type="ARBA" id="ARBA00001576"/>
    </source>
</evidence>
<evidence type="ECO:0000256" key="9">
    <source>
        <dbReference type="ARBA" id="ARBA00031637"/>
    </source>
</evidence>
<comment type="cofactor">
    <cofactor evidence="10">
        <name>phosphate</name>
        <dbReference type="ChEBI" id="CHEBI:43474"/>
    </cofactor>
</comment>
<dbReference type="Pfam" id="PF00723">
    <property type="entry name" value="Glyco_hydro_15"/>
    <property type="match status" value="1"/>
</dbReference>
<gene>
    <name evidence="14" type="ORF">DZF91_30345</name>
</gene>
<reference evidence="14 15" key="1">
    <citation type="submission" date="2018-08" db="EMBL/GenBank/DDBJ databases">
        <title>Actinomadura jelena sp. nov., a novel Actinomycete isolated from soil in Chad.</title>
        <authorList>
            <person name="Shi L."/>
        </authorList>
    </citation>
    <scope>NUCLEOTIDE SEQUENCE [LARGE SCALE GENOMIC DNA]</scope>
    <source>
        <strain evidence="14 15">NEAU-G17</strain>
    </source>
</reference>
<evidence type="ECO:0000256" key="8">
    <source>
        <dbReference type="ARBA" id="ARBA00030473"/>
    </source>
</evidence>